<keyword evidence="3 4" id="KW-0663">Pyridoxal phosphate</keyword>
<dbReference type="RefSeq" id="WP_090705901.1">
    <property type="nucleotide sequence ID" value="NZ_FNHH01000023.1"/>
</dbReference>
<dbReference type="SUPFAM" id="SSF53383">
    <property type="entry name" value="PLP-dependent transferases"/>
    <property type="match status" value="1"/>
</dbReference>
<dbReference type="GO" id="GO:0004123">
    <property type="term" value="F:cystathionine gamma-lyase activity"/>
    <property type="evidence" value="ECO:0007669"/>
    <property type="project" value="TreeGrafter"/>
</dbReference>
<dbReference type="OrthoDB" id="9773476at2"/>
<evidence type="ECO:0000256" key="4">
    <source>
        <dbReference type="PIRSR" id="PIRSR001434-2"/>
    </source>
</evidence>
<evidence type="ECO:0000256" key="3">
    <source>
        <dbReference type="ARBA" id="ARBA00022898"/>
    </source>
</evidence>
<dbReference type="Gene3D" id="3.40.640.10">
    <property type="entry name" value="Type I PLP-dependent aspartate aminotransferase-like (Major domain)"/>
    <property type="match status" value="1"/>
</dbReference>
<evidence type="ECO:0000313" key="7">
    <source>
        <dbReference type="Proteomes" id="UP000199226"/>
    </source>
</evidence>
<feature type="modified residue" description="N6-(pyridoxal phosphate)lysine" evidence="4">
    <location>
        <position position="195"/>
    </location>
</feature>
<dbReference type="Gene3D" id="3.90.1150.10">
    <property type="entry name" value="Aspartate Aminotransferase, domain 1"/>
    <property type="match status" value="1"/>
</dbReference>
<dbReference type="AlphaFoldDB" id="A0A1G9W2K6"/>
<dbReference type="GO" id="GO:0030170">
    <property type="term" value="F:pyridoxal phosphate binding"/>
    <property type="evidence" value="ECO:0007669"/>
    <property type="project" value="InterPro"/>
</dbReference>
<dbReference type="PROSITE" id="PS00868">
    <property type="entry name" value="CYS_MET_METAB_PP"/>
    <property type="match status" value="1"/>
</dbReference>
<evidence type="ECO:0000256" key="2">
    <source>
        <dbReference type="ARBA" id="ARBA00009077"/>
    </source>
</evidence>
<dbReference type="GO" id="GO:0019346">
    <property type="term" value="P:transsulfuration"/>
    <property type="evidence" value="ECO:0007669"/>
    <property type="project" value="InterPro"/>
</dbReference>
<reference evidence="7" key="1">
    <citation type="submission" date="2016-10" db="EMBL/GenBank/DDBJ databases">
        <authorList>
            <person name="Varghese N."/>
            <person name="Submissions S."/>
        </authorList>
    </citation>
    <scope>NUCLEOTIDE SEQUENCE [LARGE SCALE GENOMIC DNA]</scope>
    <source>
        <strain evidence="7">DSM 24536</strain>
    </source>
</reference>
<keyword evidence="7" id="KW-1185">Reference proteome</keyword>
<accession>A0A1G9W2K6</accession>
<dbReference type="STRING" id="990371.SAMN05421813_12339"/>
<evidence type="ECO:0000256" key="1">
    <source>
        <dbReference type="ARBA" id="ARBA00001933"/>
    </source>
</evidence>
<dbReference type="FunFam" id="3.40.640.10:FF:000046">
    <property type="entry name" value="Cystathionine gamma-lyase"/>
    <property type="match status" value="1"/>
</dbReference>
<dbReference type="InterPro" id="IPR015424">
    <property type="entry name" value="PyrdxlP-dep_Trfase"/>
</dbReference>
<comment type="similarity">
    <text evidence="2 5">Belongs to the trans-sulfuration enzymes family.</text>
</comment>
<dbReference type="InterPro" id="IPR054542">
    <property type="entry name" value="Cys_met_metab_PP"/>
</dbReference>
<proteinExistence type="inferred from homology"/>
<dbReference type="EMBL" id="FNHH01000023">
    <property type="protein sequence ID" value="SDM78426.1"/>
    <property type="molecule type" value="Genomic_DNA"/>
</dbReference>
<dbReference type="PIRSF" id="PIRSF001434">
    <property type="entry name" value="CGS"/>
    <property type="match status" value="1"/>
</dbReference>
<dbReference type="GO" id="GO:0005737">
    <property type="term" value="C:cytoplasm"/>
    <property type="evidence" value="ECO:0007669"/>
    <property type="project" value="TreeGrafter"/>
</dbReference>
<protein>
    <submittedName>
        <fullName evidence="6">Cystathionine gamma-synthase</fullName>
    </submittedName>
</protein>
<evidence type="ECO:0000256" key="5">
    <source>
        <dbReference type="RuleBase" id="RU362118"/>
    </source>
</evidence>
<evidence type="ECO:0000313" key="6">
    <source>
        <dbReference type="EMBL" id="SDM78426.1"/>
    </source>
</evidence>
<dbReference type="InterPro" id="IPR015422">
    <property type="entry name" value="PyrdxlP-dep_Trfase_small"/>
</dbReference>
<dbReference type="InterPro" id="IPR000277">
    <property type="entry name" value="Cys/Met-Metab_PyrdxlP-dep_enz"/>
</dbReference>
<comment type="cofactor">
    <cofactor evidence="1 5">
        <name>pyridoxal 5'-phosphate</name>
        <dbReference type="ChEBI" id="CHEBI:597326"/>
    </cofactor>
</comment>
<dbReference type="Pfam" id="PF01053">
    <property type="entry name" value="Cys_Met_Meta_PP"/>
    <property type="match status" value="1"/>
</dbReference>
<dbReference type="PANTHER" id="PTHR11808:SF15">
    <property type="entry name" value="CYSTATHIONINE GAMMA-LYASE"/>
    <property type="match status" value="1"/>
</dbReference>
<organism evidence="6 7">
    <name type="scientific">Daejeonella rubra</name>
    <dbReference type="NCBI Taxonomy" id="990371"/>
    <lineage>
        <taxon>Bacteria</taxon>
        <taxon>Pseudomonadati</taxon>
        <taxon>Bacteroidota</taxon>
        <taxon>Sphingobacteriia</taxon>
        <taxon>Sphingobacteriales</taxon>
        <taxon>Sphingobacteriaceae</taxon>
        <taxon>Daejeonella</taxon>
    </lineage>
</organism>
<dbReference type="PANTHER" id="PTHR11808">
    <property type="entry name" value="TRANS-SULFURATION ENZYME FAMILY MEMBER"/>
    <property type="match status" value="1"/>
</dbReference>
<name>A0A1G9W2K6_9SPHI</name>
<sequence>MKIETIAIHAGNTIDEHSKAAIQPITLSTTFERGEDGGYPGGFMYSRADNPNRKSLENVIAKLEGAEEAAAFSSGNAAGGAVFQALGPGAHIIAPDDMYHGLRNQLLQIFNGIIEVDFIDLSNLADVKNAIKTDTKLIWIETPSNPQLKVCDIKAITDIAKEHGIMVVCDNTFSTPMLQRPLELGCDLVMHSTTKYLGGHSDVIGGALATRENNDFWKKIKNVQVLSGAVPAPFDCYMTVRGIKTLPYRMRAHTENAGLVANFLDSHELVEKVFYPGLKDHPGHEIAKKQMSSFGGMLSFLVKGGSDEARKVVNSVKIFTQATSLGGVESLIEHRASIEGPDTKTPQNLIRVSVGLENSEDLIEDLNQALGQINKN</sequence>
<dbReference type="InterPro" id="IPR015421">
    <property type="entry name" value="PyrdxlP-dep_Trfase_major"/>
</dbReference>
<dbReference type="CDD" id="cd00614">
    <property type="entry name" value="CGS_like"/>
    <property type="match status" value="1"/>
</dbReference>
<dbReference type="Proteomes" id="UP000199226">
    <property type="component" value="Unassembled WGS sequence"/>
</dbReference>
<dbReference type="GO" id="GO:0019343">
    <property type="term" value="P:cysteine biosynthetic process via cystathionine"/>
    <property type="evidence" value="ECO:0007669"/>
    <property type="project" value="TreeGrafter"/>
</dbReference>
<gene>
    <name evidence="6" type="ORF">SAMN05421813_12339</name>
</gene>